<comment type="caution">
    <text evidence="3">The sequence shown here is derived from an EMBL/GenBank/DDBJ whole genome shotgun (WGS) entry which is preliminary data.</text>
</comment>
<evidence type="ECO:0008006" key="5">
    <source>
        <dbReference type="Google" id="ProtNLM"/>
    </source>
</evidence>
<gene>
    <name evidence="3" type="ORF">Pen02_34460</name>
</gene>
<feature type="region of interest" description="Disordered" evidence="1">
    <location>
        <begin position="550"/>
        <end position="577"/>
    </location>
</feature>
<organism evidence="3 4">
    <name type="scientific">Plantactinospora endophytica</name>
    <dbReference type="NCBI Taxonomy" id="673535"/>
    <lineage>
        <taxon>Bacteria</taxon>
        <taxon>Bacillati</taxon>
        <taxon>Actinomycetota</taxon>
        <taxon>Actinomycetes</taxon>
        <taxon>Micromonosporales</taxon>
        <taxon>Micromonosporaceae</taxon>
        <taxon>Plantactinospora</taxon>
    </lineage>
</organism>
<keyword evidence="4" id="KW-1185">Reference proteome</keyword>
<proteinExistence type="predicted"/>
<reference evidence="3 4" key="1">
    <citation type="submission" date="2021-01" db="EMBL/GenBank/DDBJ databases">
        <title>Whole genome shotgun sequence of Plantactinospora endophytica NBRC 110450.</title>
        <authorList>
            <person name="Komaki H."/>
            <person name="Tamura T."/>
        </authorList>
    </citation>
    <scope>NUCLEOTIDE SEQUENCE [LARGE SCALE GENOMIC DNA]</scope>
    <source>
        <strain evidence="3 4">NBRC 110450</strain>
    </source>
</reference>
<feature type="region of interest" description="Disordered" evidence="1">
    <location>
        <begin position="594"/>
        <end position="624"/>
    </location>
</feature>
<dbReference type="InterPro" id="IPR027417">
    <property type="entry name" value="P-loop_NTPase"/>
</dbReference>
<feature type="compositionally biased region" description="Low complexity" evidence="1">
    <location>
        <begin position="481"/>
        <end position="509"/>
    </location>
</feature>
<dbReference type="InterPro" id="IPR050445">
    <property type="entry name" value="Bact_polysacc_biosynth/exp"/>
</dbReference>
<feature type="signal peptide" evidence="2">
    <location>
        <begin position="1"/>
        <end position="34"/>
    </location>
</feature>
<feature type="region of interest" description="Disordered" evidence="1">
    <location>
        <begin position="448"/>
        <end position="523"/>
    </location>
</feature>
<sequence length="624" mass="63580">MRTRTRVRKALRTVRQHAAIPVLALLAGAAGAYAVTISVPPTYEAVASVMVVPAKAADGGAPNGVDISVAQNLAPTIARLAESRQVATDAAAALGLAEELVVGRVSGASEPGLQIVTIRATARTGAQAAAITNAVTEALSREVGAMRIGGDSPVTAEPFDRAAPPLTPETPKPQLNLLLGGFAGLLAGLALASLRNRLDDRLRRLGQTEEYLRLPVVGVLPQLPRRGTARAGETYARPDVAGTVKGAVAALSVLTAPSPRCRVLVVGVHDTTTVDLVAGILALGLAEQLHRATLLEGEIGQPTLAEVFPGSERCTVQQVIAGERRPEPLAGCGSLSVVPADPIRRTFGAAPPRAERIGTLLDELAEGGGAVVATAPPVLTGADLPALARHADAVLLVVHANRTRKSAAKRATLLLQRLDVPLVGVLLVGGADESDNPVSSAWPAVRAARPVPHHDPAPDPAGTPTRRPRPARTPLAPVPAPAGRTASVARPAAPAGGPAPGTTRPVVPAGGRDPAVTGPDRVAPVPVGTAIGPDGVAPVPVGAPAGSGRVAPVPVGASAGPDDHMPDQGWPEPSSAFDADLPILARFRAAMQRQPSSAVLPWVGSPGPTVPHTSRRPNRDLEKP</sequence>
<feature type="chain" id="PRO_5045630126" description="Polysaccharide chain length determinant N-terminal domain-containing protein" evidence="2">
    <location>
        <begin position="35"/>
        <end position="624"/>
    </location>
</feature>
<name>A0ABQ4E1B7_9ACTN</name>
<dbReference type="Gene3D" id="3.40.50.300">
    <property type="entry name" value="P-loop containing nucleotide triphosphate hydrolases"/>
    <property type="match status" value="1"/>
</dbReference>
<accession>A0ABQ4E1B7</accession>
<evidence type="ECO:0000256" key="1">
    <source>
        <dbReference type="SAM" id="MobiDB-lite"/>
    </source>
</evidence>
<dbReference type="PANTHER" id="PTHR32309">
    <property type="entry name" value="TYROSINE-PROTEIN KINASE"/>
    <property type="match status" value="1"/>
</dbReference>
<evidence type="ECO:0000256" key="2">
    <source>
        <dbReference type="SAM" id="SignalP"/>
    </source>
</evidence>
<dbReference type="EMBL" id="BONW01000016">
    <property type="protein sequence ID" value="GIG88510.1"/>
    <property type="molecule type" value="Genomic_DNA"/>
</dbReference>
<dbReference type="Proteomes" id="UP000646749">
    <property type="component" value="Unassembled WGS sequence"/>
</dbReference>
<keyword evidence="2" id="KW-0732">Signal</keyword>
<dbReference type="RefSeq" id="WP_203867027.1">
    <property type="nucleotide sequence ID" value="NZ_BONW01000016.1"/>
</dbReference>
<dbReference type="SUPFAM" id="SSF52540">
    <property type="entry name" value="P-loop containing nucleoside triphosphate hydrolases"/>
    <property type="match status" value="1"/>
</dbReference>
<protein>
    <recommendedName>
        <fullName evidence="5">Polysaccharide chain length determinant N-terminal domain-containing protein</fullName>
    </recommendedName>
</protein>
<evidence type="ECO:0000313" key="3">
    <source>
        <dbReference type="EMBL" id="GIG88510.1"/>
    </source>
</evidence>
<dbReference type="PANTHER" id="PTHR32309:SF31">
    <property type="entry name" value="CAPSULAR EXOPOLYSACCHARIDE FAMILY"/>
    <property type="match status" value="1"/>
</dbReference>
<evidence type="ECO:0000313" key="4">
    <source>
        <dbReference type="Proteomes" id="UP000646749"/>
    </source>
</evidence>